<keyword evidence="1 9" id="KW-0963">Cytoplasm</keyword>
<comment type="cofactor">
    <cofactor evidence="9">
        <name>Mg(2+)</name>
        <dbReference type="ChEBI" id="CHEBI:18420"/>
    </cofactor>
    <text evidence="9">Binds 1 Mg(2+) ion per monomer.</text>
</comment>
<dbReference type="OrthoDB" id="442176at2759"/>
<name>A0A5C3F3H6_9BASI</name>
<dbReference type="HAMAP" id="MF_03172">
    <property type="entry name" value="Adenylate_kinase_UMP_CMP_kin"/>
    <property type="match status" value="1"/>
</dbReference>
<keyword evidence="2 9" id="KW-0808">Transferase</keyword>
<feature type="binding site" evidence="9">
    <location>
        <position position="335"/>
    </location>
    <ligand>
        <name>a ribonucleoside 5'-phosphate</name>
        <dbReference type="ChEBI" id="CHEBI:58043"/>
    </ligand>
</feature>
<reference evidence="11 12" key="1">
    <citation type="submission" date="2018-03" db="EMBL/GenBank/DDBJ databases">
        <authorList>
            <person name="Guldener U."/>
        </authorList>
    </citation>
    <scope>NUCLEOTIDE SEQUENCE [LARGE SCALE GENOMIC DNA]</scope>
    <source>
        <strain evidence="11 12">DAOM196992</strain>
    </source>
</reference>
<dbReference type="HAMAP" id="MF_00235">
    <property type="entry name" value="Adenylate_kinase_Adk"/>
    <property type="match status" value="1"/>
</dbReference>
<feature type="binding site" evidence="9">
    <location>
        <begin position="230"/>
        <end position="232"/>
    </location>
    <ligand>
        <name>a ribonucleoside 5'-phosphate</name>
        <dbReference type="ChEBI" id="CHEBI:58043"/>
    </ligand>
</feature>
<dbReference type="PROSITE" id="PS00113">
    <property type="entry name" value="ADENYLATE_KINASE"/>
    <property type="match status" value="1"/>
</dbReference>
<dbReference type="GO" id="GO:0005524">
    <property type="term" value="F:ATP binding"/>
    <property type="evidence" value="ECO:0007669"/>
    <property type="project" value="UniProtKB-KW"/>
</dbReference>
<keyword evidence="5 9" id="KW-0067">ATP-binding</keyword>
<keyword evidence="3 9" id="KW-0547">Nucleotide-binding</keyword>
<evidence type="ECO:0000256" key="2">
    <source>
        <dbReference type="ARBA" id="ARBA00022679"/>
    </source>
</evidence>
<dbReference type="EMBL" id="OOIP01000012">
    <property type="protein sequence ID" value="SPO38988.1"/>
    <property type="molecule type" value="Genomic_DNA"/>
</dbReference>
<evidence type="ECO:0000256" key="6">
    <source>
        <dbReference type="ARBA" id="ARBA00022975"/>
    </source>
</evidence>
<dbReference type="EC" id="2.7.4.14" evidence="9"/>
<protein>
    <recommendedName>
        <fullName evidence="9">Uridylate kinase</fullName>
        <shortName evidence="9">UK</shortName>
        <ecNumber evidence="9">2.7.4.14</ecNumber>
    </recommendedName>
    <alternativeName>
        <fullName evidence="9">ATP:UMP phosphotransferase</fullName>
    </alternativeName>
    <alternativeName>
        <fullName evidence="9">Deoxycytidylate kinase</fullName>
        <shortName evidence="9">CK</shortName>
        <shortName evidence="9">dCMP kinase</shortName>
    </alternativeName>
    <alternativeName>
        <fullName evidence="9">Uridine monophosphate kinase</fullName>
        <shortName evidence="9">UMP kinase</shortName>
        <shortName evidence="9">UMPK</shortName>
    </alternativeName>
</protein>
<dbReference type="InterPro" id="IPR000850">
    <property type="entry name" value="Adenylat/UMP-CMP_kin"/>
</dbReference>
<evidence type="ECO:0000256" key="7">
    <source>
        <dbReference type="ARBA" id="ARBA00023242"/>
    </source>
</evidence>
<keyword evidence="7 9" id="KW-0539">Nucleus</keyword>
<organism evidence="11 12">
    <name type="scientific">Pseudozyma flocculosa</name>
    <dbReference type="NCBI Taxonomy" id="84751"/>
    <lineage>
        <taxon>Eukaryota</taxon>
        <taxon>Fungi</taxon>
        <taxon>Dikarya</taxon>
        <taxon>Basidiomycota</taxon>
        <taxon>Ustilaginomycotina</taxon>
        <taxon>Ustilaginomycetes</taxon>
        <taxon>Ustilaginales</taxon>
        <taxon>Ustilaginaceae</taxon>
        <taxon>Pseudozyma</taxon>
    </lineage>
</organism>
<dbReference type="AlphaFoldDB" id="A0A5C3F3H6"/>
<feature type="region of interest" description="Disordered" evidence="10">
    <location>
        <begin position="78"/>
        <end position="164"/>
    </location>
</feature>
<dbReference type="InterPro" id="IPR006266">
    <property type="entry name" value="UMP_CMP_kinase"/>
</dbReference>
<evidence type="ECO:0000256" key="1">
    <source>
        <dbReference type="ARBA" id="ARBA00022490"/>
    </source>
</evidence>
<feature type="compositionally biased region" description="Basic and acidic residues" evidence="10">
    <location>
        <begin position="78"/>
        <end position="91"/>
    </location>
</feature>
<feature type="region of interest" description="NMPbind" evidence="9">
    <location>
        <begin position="202"/>
        <end position="232"/>
    </location>
</feature>
<feature type="binding site" evidence="9">
    <location>
        <begin position="182"/>
        <end position="187"/>
    </location>
    <ligand>
        <name>ATP</name>
        <dbReference type="ChEBI" id="CHEBI:30616"/>
    </ligand>
</feature>
<dbReference type="Gene3D" id="3.40.50.300">
    <property type="entry name" value="P-loop containing nucleotide triphosphate hydrolases"/>
    <property type="match status" value="1"/>
</dbReference>
<dbReference type="GO" id="GO:0006221">
    <property type="term" value="P:pyrimidine nucleotide biosynthetic process"/>
    <property type="evidence" value="ECO:0007669"/>
    <property type="project" value="UniProtKB-UniRule"/>
</dbReference>
<dbReference type="CDD" id="cd01428">
    <property type="entry name" value="ADK"/>
    <property type="match status" value="1"/>
</dbReference>
<dbReference type="NCBIfam" id="TIGR01359">
    <property type="entry name" value="UMP_CMP_kin_fam"/>
    <property type="match status" value="1"/>
</dbReference>
<keyword evidence="6 9" id="KW-0665">Pyrimidine biosynthesis</keyword>
<feature type="compositionally biased region" description="Low complexity" evidence="10">
    <location>
        <begin position="18"/>
        <end position="38"/>
    </location>
</feature>
<feature type="compositionally biased region" description="Polar residues" evidence="10">
    <location>
        <begin position="42"/>
        <end position="55"/>
    </location>
</feature>
<comment type="domain">
    <text evidence="9">Consists of three domains, a large central CORE domain and two small peripheral domains, NMPbind and LID, which undergo movements during catalysis. The LID domain closes over the site of phosphoryl transfer upon ATP binding. Assembling and dissambling the active center during each catalytic cycle provides an effective means to prevent ATP hydrolysis.</text>
</comment>
<dbReference type="FunFam" id="3.40.50.300:FF:000315">
    <property type="entry name" value="Adenylate kinase 1"/>
    <property type="match status" value="1"/>
</dbReference>
<dbReference type="InterPro" id="IPR033690">
    <property type="entry name" value="Adenylat_kinase_CS"/>
</dbReference>
<evidence type="ECO:0000256" key="5">
    <source>
        <dbReference type="ARBA" id="ARBA00022840"/>
    </source>
</evidence>
<feature type="binding site" evidence="9">
    <location>
        <position position="287"/>
    </location>
    <ligand>
        <name>a ribonucleoside 5'-phosphate</name>
        <dbReference type="ChEBI" id="CHEBI:58043"/>
    </ligand>
</feature>
<evidence type="ECO:0000313" key="11">
    <source>
        <dbReference type="EMBL" id="SPO38988.1"/>
    </source>
</evidence>
<accession>A0A5C3F3H6</accession>
<dbReference type="GO" id="GO:0005634">
    <property type="term" value="C:nucleus"/>
    <property type="evidence" value="ECO:0007669"/>
    <property type="project" value="UniProtKB-SubCell"/>
</dbReference>
<feature type="binding site" evidence="9">
    <location>
        <position position="363"/>
    </location>
    <ligand>
        <name>ATP</name>
        <dbReference type="ChEBI" id="CHEBI:30616"/>
    </ligand>
</feature>
<gene>
    <name evidence="11" type="ORF">PSFLO_04467</name>
</gene>
<dbReference type="Pfam" id="PF00406">
    <property type="entry name" value="ADK"/>
    <property type="match status" value="2"/>
</dbReference>
<evidence type="ECO:0000256" key="9">
    <source>
        <dbReference type="HAMAP-Rule" id="MF_03172"/>
    </source>
</evidence>
<comment type="subunit">
    <text evidence="9">Monomer.</text>
</comment>
<feature type="binding site" evidence="9">
    <location>
        <position position="318"/>
    </location>
    <ligand>
        <name>ATP</name>
        <dbReference type="ChEBI" id="CHEBI:30616"/>
    </ligand>
</feature>
<comment type="function">
    <text evidence="9">Catalyzes the phosphorylation of pyrimidine nucleoside monophosphates at the expense of ATP. Plays an important role in de novo pyrimidine nucleotide biosynthesis. Has preference for UMP and dUMP as phosphate acceptors, but can also use CMP, dCMP and AMP.</text>
</comment>
<dbReference type="SUPFAM" id="SSF52540">
    <property type="entry name" value="P-loop containing nucleoside triphosphate hydrolases"/>
    <property type="match status" value="1"/>
</dbReference>
<proteinExistence type="inferred from homology"/>
<comment type="similarity">
    <text evidence="9">Belongs to the adenylate kinase family. UMP-CMP kinase subfamily.</text>
</comment>
<dbReference type="GO" id="GO:0005737">
    <property type="term" value="C:cytoplasm"/>
    <property type="evidence" value="ECO:0007669"/>
    <property type="project" value="UniProtKB-SubCell"/>
</dbReference>
<dbReference type="InterPro" id="IPR027417">
    <property type="entry name" value="P-loop_NTPase"/>
</dbReference>
<evidence type="ECO:0000256" key="8">
    <source>
        <dbReference type="ARBA" id="ARBA00048116"/>
    </source>
</evidence>
<dbReference type="PRINTS" id="PR00094">
    <property type="entry name" value="ADENYLTKNASE"/>
</dbReference>
<evidence type="ECO:0000256" key="10">
    <source>
        <dbReference type="SAM" id="MobiDB-lite"/>
    </source>
</evidence>
<evidence type="ECO:0000256" key="4">
    <source>
        <dbReference type="ARBA" id="ARBA00022777"/>
    </source>
</evidence>
<dbReference type="PANTHER" id="PTHR23359">
    <property type="entry name" value="NUCLEOTIDE KINASE"/>
    <property type="match status" value="1"/>
</dbReference>
<feature type="region of interest" description="Disordered" evidence="10">
    <location>
        <begin position="18"/>
        <end position="55"/>
    </location>
</feature>
<feature type="region of interest" description="LID" evidence="9">
    <location>
        <begin position="317"/>
        <end position="327"/>
    </location>
</feature>
<feature type="compositionally biased region" description="Basic and acidic residues" evidence="10">
    <location>
        <begin position="138"/>
        <end position="151"/>
    </location>
</feature>
<comment type="catalytic activity">
    <reaction evidence="8 9">
        <text>UMP + ATP = UDP + ADP</text>
        <dbReference type="Rhea" id="RHEA:24400"/>
        <dbReference type="ChEBI" id="CHEBI:30616"/>
        <dbReference type="ChEBI" id="CHEBI:57865"/>
        <dbReference type="ChEBI" id="CHEBI:58223"/>
        <dbReference type="ChEBI" id="CHEBI:456216"/>
        <dbReference type="EC" id="2.7.4.14"/>
    </reaction>
</comment>
<sequence length="385" mass="41863">MPVTARIARTITALTISASTSSSAPAARRVARSLPAVRPYSTKPSGTSKPGSNHPSPLGFAALAILAFGTFAFVAQKRHTDPEKHTREKRIPHPNPLIPPRSQEPQMGLLGKFSRKKKQEPGANEPHNAIASAPAEPKQAEAQEQHAEAQEQHAVNEATGASAEPAFDPKKVTVVFVLGGPGAGKGTQCERLVRDYGFVHLSAGDLLRAEQQREGSQYGAMIADYIKEGKIVPMEVTVALLQNAIGEALAKQGATAAGHSVPDEHKDKWVDGKGRFLVDGFPRKMDQAIKFDETVCPSRFVLFLHCTEAVMLERLLERGKTSGRADDNVESIKKRFQTFVDTSMPVVEHYRQQDRVVEVDSIASVDDVYAQIKKAMDETFAKLGN</sequence>
<feature type="binding site" evidence="9">
    <location>
        <begin position="280"/>
        <end position="283"/>
    </location>
    <ligand>
        <name>a ribonucleoside 5'-phosphate</name>
        <dbReference type="ChEBI" id="CHEBI:58043"/>
    </ligand>
</feature>
<dbReference type="Proteomes" id="UP000323386">
    <property type="component" value="Unassembled WGS sequence"/>
</dbReference>
<feature type="binding site" evidence="9">
    <location>
        <position position="208"/>
    </location>
    <ligand>
        <name>a ribonucleoside 5'-phosphate</name>
        <dbReference type="ChEBI" id="CHEBI:58043"/>
    </ligand>
</feature>
<keyword evidence="4 9" id="KW-0418">Kinase</keyword>
<dbReference type="GO" id="GO:0033862">
    <property type="term" value="F:UMP kinase activity"/>
    <property type="evidence" value="ECO:0007669"/>
    <property type="project" value="RHEA"/>
</dbReference>
<dbReference type="GO" id="GO:0006207">
    <property type="term" value="P:'de novo' pyrimidine nucleobase biosynthetic process"/>
    <property type="evidence" value="ECO:0007669"/>
    <property type="project" value="InterPro"/>
</dbReference>
<evidence type="ECO:0000256" key="3">
    <source>
        <dbReference type="ARBA" id="ARBA00022741"/>
    </source>
</evidence>
<feature type="binding site" evidence="9">
    <location>
        <position position="324"/>
    </location>
    <ligand>
        <name>a ribonucleoside 5'-phosphate</name>
        <dbReference type="ChEBI" id="CHEBI:58043"/>
    </ligand>
</feature>
<comment type="subcellular location">
    <subcellularLocation>
        <location evidence="9">Cytoplasm</location>
    </subcellularLocation>
    <subcellularLocation>
        <location evidence="9">Nucleus</location>
    </subcellularLocation>
    <text evidence="9">Predominantly cytoplasmic.</text>
</comment>
<keyword evidence="12" id="KW-1185">Reference proteome</keyword>
<evidence type="ECO:0000313" key="12">
    <source>
        <dbReference type="Proteomes" id="UP000323386"/>
    </source>
</evidence>